<proteinExistence type="predicted"/>
<dbReference type="SUPFAM" id="SSF55811">
    <property type="entry name" value="Nudix"/>
    <property type="match status" value="1"/>
</dbReference>
<name>A0A1F5KK12_9BACT</name>
<evidence type="ECO:0000259" key="1">
    <source>
        <dbReference type="PROSITE" id="PS51462"/>
    </source>
</evidence>
<dbReference type="Gene3D" id="3.90.79.10">
    <property type="entry name" value="Nucleoside Triphosphate Pyrophosphohydrolase"/>
    <property type="match status" value="1"/>
</dbReference>
<dbReference type="PROSITE" id="PS51462">
    <property type="entry name" value="NUDIX"/>
    <property type="match status" value="1"/>
</dbReference>
<accession>A0A1F5KK12</accession>
<evidence type="ECO:0000313" key="3">
    <source>
        <dbReference type="Proteomes" id="UP000177328"/>
    </source>
</evidence>
<dbReference type="EMBL" id="MFDD01000002">
    <property type="protein sequence ID" value="OGE41140.1"/>
    <property type="molecule type" value="Genomic_DNA"/>
</dbReference>
<dbReference type="Pfam" id="PF00293">
    <property type="entry name" value="NUDIX"/>
    <property type="match status" value="1"/>
</dbReference>
<comment type="caution">
    <text evidence="2">The sequence shown here is derived from an EMBL/GenBank/DDBJ whole genome shotgun (WGS) entry which is preliminary data.</text>
</comment>
<dbReference type="InterPro" id="IPR015797">
    <property type="entry name" value="NUDIX_hydrolase-like_dom_sf"/>
</dbReference>
<evidence type="ECO:0000313" key="2">
    <source>
        <dbReference type="EMBL" id="OGE41140.1"/>
    </source>
</evidence>
<feature type="domain" description="Nudix hydrolase" evidence="1">
    <location>
        <begin position="6"/>
        <end position="132"/>
    </location>
</feature>
<dbReference type="AlphaFoldDB" id="A0A1F5KK12"/>
<dbReference type="PANTHER" id="PTHR16099">
    <property type="entry name" value="8-OXO-DGTP DIPHOSPHATES NUDT15"/>
    <property type="match status" value="1"/>
</dbReference>
<protein>
    <recommendedName>
        <fullName evidence="1">Nudix hydrolase domain-containing protein</fullName>
    </recommendedName>
</protein>
<gene>
    <name evidence="2" type="ORF">A3D25_01230</name>
</gene>
<dbReference type="CDD" id="cd04678">
    <property type="entry name" value="NUDIX_MTH2_Nudt15"/>
    <property type="match status" value="1"/>
</dbReference>
<dbReference type="PANTHER" id="PTHR16099:SF5">
    <property type="entry name" value="NUCLEOTIDE TRIPHOSPHATE DIPHOSPHATASE NUDT15"/>
    <property type="match status" value="1"/>
</dbReference>
<sequence length="140" mass="16131">MDQSSKIKVGIGIMVYRNGQVLLGKRQGSHGAGEYASPGGSMEFGESFAESAMRECLEETGMRIANIRFRFLSNLRSYTGKHYVHIQLDADWESGEPRVMEPEKCEYWDWYSLDDLPSPMFKTYDLYLESLETGRNYFDQ</sequence>
<dbReference type="Proteomes" id="UP000177328">
    <property type="component" value="Unassembled WGS sequence"/>
</dbReference>
<reference evidence="2 3" key="1">
    <citation type="journal article" date="2016" name="Nat. Commun.">
        <title>Thousands of microbial genomes shed light on interconnected biogeochemical processes in an aquifer system.</title>
        <authorList>
            <person name="Anantharaman K."/>
            <person name="Brown C.T."/>
            <person name="Hug L.A."/>
            <person name="Sharon I."/>
            <person name="Castelle C.J."/>
            <person name="Probst A.J."/>
            <person name="Thomas B.C."/>
            <person name="Singh A."/>
            <person name="Wilkins M.J."/>
            <person name="Karaoz U."/>
            <person name="Brodie E.L."/>
            <person name="Williams K.H."/>
            <person name="Hubbard S.S."/>
            <person name="Banfield J.F."/>
        </authorList>
    </citation>
    <scope>NUCLEOTIDE SEQUENCE [LARGE SCALE GENOMIC DNA]</scope>
</reference>
<dbReference type="FunFam" id="3.90.79.10:FF:000060">
    <property type="entry name" value="Nudix hydrolase 1"/>
    <property type="match status" value="1"/>
</dbReference>
<dbReference type="InterPro" id="IPR000086">
    <property type="entry name" value="NUDIX_hydrolase_dom"/>
</dbReference>
<organism evidence="2 3">
    <name type="scientific">Candidatus Daviesbacteria bacterium RIFCSPHIGHO2_02_FULL_43_12</name>
    <dbReference type="NCBI Taxonomy" id="1797776"/>
    <lineage>
        <taxon>Bacteria</taxon>
        <taxon>Candidatus Daviesiibacteriota</taxon>
    </lineage>
</organism>